<dbReference type="Proteomes" id="UP000000768">
    <property type="component" value="Chromosome 4"/>
</dbReference>
<gene>
    <name evidence="2" type="ORF">SORBI_3004G043001</name>
</gene>
<dbReference type="ExpressionAtlas" id="A0A1Z5RKV6">
    <property type="expression patterns" value="baseline and differential"/>
</dbReference>
<dbReference type="OMA" id="IYFHIAR"/>
<evidence type="ECO:0000313" key="2">
    <source>
        <dbReference type="EMBL" id="OQU84383.1"/>
    </source>
</evidence>
<organism evidence="2 3">
    <name type="scientific">Sorghum bicolor</name>
    <name type="common">Sorghum</name>
    <name type="synonym">Sorghum vulgare</name>
    <dbReference type="NCBI Taxonomy" id="4558"/>
    <lineage>
        <taxon>Eukaryota</taxon>
        <taxon>Viridiplantae</taxon>
        <taxon>Streptophyta</taxon>
        <taxon>Embryophyta</taxon>
        <taxon>Tracheophyta</taxon>
        <taxon>Spermatophyta</taxon>
        <taxon>Magnoliopsida</taxon>
        <taxon>Liliopsida</taxon>
        <taxon>Poales</taxon>
        <taxon>Poaceae</taxon>
        <taxon>PACMAD clade</taxon>
        <taxon>Panicoideae</taxon>
        <taxon>Andropogonodae</taxon>
        <taxon>Andropogoneae</taxon>
        <taxon>Sorghinae</taxon>
        <taxon>Sorghum</taxon>
    </lineage>
</organism>
<evidence type="ECO:0000313" key="3">
    <source>
        <dbReference type="Proteomes" id="UP000000768"/>
    </source>
</evidence>
<protein>
    <recommendedName>
        <fullName evidence="1">DUF6598 domain-containing protein</fullName>
    </recommendedName>
</protein>
<dbReference type="AlphaFoldDB" id="A0A1Z5RKV6"/>
<dbReference type="Gramene" id="OQU84383">
    <property type="protein sequence ID" value="OQU84383"/>
    <property type="gene ID" value="SORBI_3004G043001"/>
</dbReference>
<evidence type="ECO:0000259" key="1">
    <source>
        <dbReference type="Pfam" id="PF20241"/>
    </source>
</evidence>
<accession>A0A1Z5RKV6</accession>
<dbReference type="PANTHER" id="PTHR33065:SF212">
    <property type="entry name" value="DUF6598 DOMAIN-CONTAINING PROTEIN"/>
    <property type="match status" value="1"/>
</dbReference>
<proteinExistence type="predicted"/>
<dbReference type="EMBL" id="CM000763">
    <property type="protein sequence ID" value="OQU84383.1"/>
    <property type="molecule type" value="Genomic_DNA"/>
</dbReference>
<keyword evidence="3" id="KW-1185">Reference proteome</keyword>
<sequence>MWTICIYFHIARTDGSVYRGIFLWKKTYRIANRNETRIEPMLLSDPKDCMFITGRQTCGMHYPRHMLQILSLKLAKIDVDGGPIELYGYMAARDVLEPLLNYVLNVSRNDPIVVEQGSLIEMTGPKRGIELCDTTLIEYDMRIKMDGEEEDDLQLIDGVSLVDERTTASAYAFTKRIHGDCGAVDITVSRLDFAVEATIEIRISEVGSNFNLCVGCFTSGLCEEIQLFKGAISEPRALRRCVVAAVIDTWMDVKLKVGSGPSYSSDNTEHWCTFKTTNHGWSGQQIKVEFASILVKVTWSTLSFMSGF</sequence>
<reference evidence="3" key="3">
    <citation type="journal article" date="2018" name="Plant J.">
        <title>The Sorghum bicolor reference genome: improved assembly, gene annotations, a transcriptome atlas, and signatures of genome organization.</title>
        <authorList>
            <person name="McCormick R.F."/>
            <person name="Truong S.K."/>
            <person name="Sreedasyam A."/>
            <person name="Jenkins J."/>
            <person name="Shu S."/>
            <person name="Sims D."/>
            <person name="Kennedy M."/>
            <person name="Amirebrahimi M."/>
            <person name="Weers B.D."/>
            <person name="McKinley B."/>
            <person name="Mattison A."/>
            <person name="Morishige D.T."/>
            <person name="Grimwood J."/>
            <person name="Schmutz J."/>
            <person name="Mullet J.E."/>
        </authorList>
    </citation>
    <scope>NUCLEOTIDE SEQUENCE [LARGE SCALE GENOMIC DNA]</scope>
    <source>
        <strain evidence="3">cv. BTx623</strain>
    </source>
</reference>
<dbReference type="InterPro" id="IPR046533">
    <property type="entry name" value="DUF6598"/>
</dbReference>
<dbReference type="Gramene" id="OQU84382">
    <property type="protein sequence ID" value="OQU84382"/>
    <property type="gene ID" value="SORBI_3004G043001"/>
</dbReference>
<dbReference type="PANTHER" id="PTHR33065">
    <property type="entry name" value="OS07G0486400 PROTEIN"/>
    <property type="match status" value="1"/>
</dbReference>
<dbReference type="EMBL" id="CM000763">
    <property type="protein sequence ID" value="OQU84382.1"/>
    <property type="molecule type" value="Genomic_DNA"/>
</dbReference>
<dbReference type="Pfam" id="PF20241">
    <property type="entry name" value="DUF6598"/>
    <property type="match status" value="1"/>
</dbReference>
<feature type="domain" description="DUF6598" evidence="1">
    <location>
        <begin position="66"/>
        <end position="297"/>
    </location>
</feature>
<name>A0A1Z5RKV6_SORBI</name>
<reference evidence="2 3" key="1">
    <citation type="journal article" date="2009" name="Nature">
        <title>The Sorghum bicolor genome and the diversification of grasses.</title>
        <authorList>
            <person name="Paterson A.H."/>
            <person name="Bowers J.E."/>
            <person name="Bruggmann R."/>
            <person name="Dubchak I."/>
            <person name="Grimwood J."/>
            <person name="Gundlach H."/>
            <person name="Haberer G."/>
            <person name="Hellsten U."/>
            <person name="Mitros T."/>
            <person name="Poliakov A."/>
            <person name="Schmutz J."/>
            <person name="Spannagl M."/>
            <person name="Tang H."/>
            <person name="Wang X."/>
            <person name="Wicker T."/>
            <person name="Bharti A.K."/>
            <person name="Chapman J."/>
            <person name="Feltus F.A."/>
            <person name="Gowik U."/>
            <person name="Grigoriev I.V."/>
            <person name="Lyons E."/>
            <person name="Maher C.A."/>
            <person name="Martis M."/>
            <person name="Narechania A."/>
            <person name="Otillar R.P."/>
            <person name="Penning B.W."/>
            <person name="Salamov A.A."/>
            <person name="Wang Y."/>
            <person name="Zhang L."/>
            <person name="Carpita N.C."/>
            <person name="Freeling M."/>
            <person name="Gingle A.R."/>
            <person name="Hash C.T."/>
            <person name="Keller B."/>
            <person name="Klein P."/>
            <person name="Kresovich S."/>
            <person name="McCann M.C."/>
            <person name="Ming R."/>
            <person name="Peterson D.G."/>
            <person name="Mehboob-ur-Rahman"/>
            <person name="Ware D."/>
            <person name="Westhoff P."/>
            <person name="Mayer K.F."/>
            <person name="Messing J."/>
            <person name="Rokhsar D.S."/>
        </authorList>
    </citation>
    <scope>NUCLEOTIDE SEQUENCE [LARGE SCALE GENOMIC DNA]</scope>
    <source>
        <strain evidence="3">cv. BTx623</strain>
    </source>
</reference>
<reference evidence="2" key="2">
    <citation type="submission" date="2017-02" db="EMBL/GenBank/DDBJ databases">
        <title>WGS assembly of Sorghum bicolor.</title>
        <authorList>
            <person name="Paterson A."/>
            <person name="Mullet J."/>
            <person name="Bowers J."/>
            <person name="Bruggmann R."/>
            <person name="Dubchak I."/>
            <person name="Grimwood J."/>
            <person name="Gundlach H."/>
            <person name="Haberer G."/>
            <person name="Hellsten U."/>
            <person name="Mitros T."/>
            <person name="Poliakov A."/>
            <person name="Schmutz J."/>
            <person name="Spannagl M."/>
            <person name="Tang H."/>
            <person name="Wang X."/>
            <person name="Wicker T."/>
            <person name="Bharti A."/>
            <person name="Chapman J."/>
            <person name="Feltus F."/>
            <person name="Gowik U."/>
            <person name="Grigoriev I."/>
            <person name="Lyons E."/>
            <person name="Maher C."/>
            <person name="Martis M."/>
            <person name="Narechania A."/>
            <person name="Otillar R."/>
            <person name="Penning B."/>
            <person name="Salamov A."/>
            <person name="Wang Y."/>
            <person name="Zhang L."/>
            <person name="Carpita N."/>
            <person name="Freeling M."/>
            <person name="Gingle A."/>
            <person name="Hash C."/>
            <person name="Keller B."/>
            <person name="Klein P."/>
            <person name="Kresovich S."/>
            <person name="Mccann M."/>
            <person name="Ming R."/>
            <person name="Peterson D."/>
            <person name="Rahman M."/>
            <person name="Ware D."/>
            <person name="Westhoff P."/>
            <person name="Mayer K."/>
            <person name="Messing J."/>
            <person name="Sims D."/>
            <person name="Jenkins J."/>
            <person name="Shu S."/>
            <person name="Rokhsar D."/>
        </authorList>
    </citation>
    <scope>NUCLEOTIDE SEQUENCE</scope>
</reference>